<comment type="similarity">
    <text evidence="2 5">Belongs to the RxLR effector family.</text>
</comment>
<evidence type="ECO:0000256" key="4">
    <source>
        <dbReference type="ARBA" id="ARBA00022729"/>
    </source>
</evidence>
<dbReference type="OrthoDB" id="126647at2759"/>
<dbReference type="EMBL" id="ANIZ01002650">
    <property type="protein sequence ID" value="ETI39194.1"/>
    <property type="molecule type" value="Genomic_DNA"/>
</dbReference>
<feature type="chain" id="PRO_5044973922" description="RxLR effector protein" evidence="5">
    <location>
        <begin position="24"/>
        <end position="134"/>
    </location>
</feature>
<comment type="caution">
    <text evidence="6">The sequence shown here is derived from an EMBL/GenBank/DDBJ whole genome shotgun (WGS) entry which is preliminary data.</text>
</comment>
<comment type="function">
    <text evidence="5">Effector that suppresses plant defense responses during pathogen infection.</text>
</comment>
<evidence type="ECO:0000313" key="6">
    <source>
        <dbReference type="EMBL" id="ETI39194.1"/>
    </source>
</evidence>
<dbReference type="InterPro" id="IPR031825">
    <property type="entry name" value="RXLR"/>
</dbReference>
<dbReference type="AlphaFoldDB" id="V9EJ20"/>
<keyword evidence="7" id="KW-1185">Reference proteome</keyword>
<accession>V9EJ20</accession>
<evidence type="ECO:0000256" key="2">
    <source>
        <dbReference type="ARBA" id="ARBA00010400"/>
    </source>
</evidence>
<evidence type="ECO:0000313" key="7">
    <source>
        <dbReference type="Proteomes" id="UP000018721"/>
    </source>
</evidence>
<dbReference type="Proteomes" id="UP000018721">
    <property type="component" value="Unassembled WGS sequence"/>
</dbReference>
<reference evidence="6 7" key="1">
    <citation type="submission" date="2013-11" db="EMBL/GenBank/DDBJ databases">
        <title>The Genome Sequence of Phytophthora parasitica P1569.</title>
        <authorList>
            <consortium name="The Broad Institute Genomics Platform"/>
            <person name="Russ C."/>
            <person name="Tyler B."/>
            <person name="Panabieres F."/>
            <person name="Shan W."/>
            <person name="Tripathy S."/>
            <person name="Grunwald N."/>
            <person name="Machado M."/>
            <person name="Johnson C.S."/>
            <person name="Arredondo F."/>
            <person name="Hong C."/>
            <person name="Coffey M."/>
            <person name="Young S.K."/>
            <person name="Zeng Q."/>
            <person name="Gargeya S."/>
            <person name="Fitzgerald M."/>
            <person name="Abouelleil A."/>
            <person name="Alvarado L."/>
            <person name="Chapman S.B."/>
            <person name="Gainer-Dewar J."/>
            <person name="Goldberg J."/>
            <person name="Griggs A."/>
            <person name="Gujja S."/>
            <person name="Hansen M."/>
            <person name="Howarth C."/>
            <person name="Imamovic A."/>
            <person name="Ireland A."/>
            <person name="Larimer J."/>
            <person name="McCowan C."/>
            <person name="Murphy C."/>
            <person name="Pearson M."/>
            <person name="Poon T.W."/>
            <person name="Priest M."/>
            <person name="Roberts A."/>
            <person name="Saif S."/>
            <person name="Shea T."/>
            <person name="Sykes S."/>
            <person name="Wortman J."/>
            <person name="Nusbaum C."/>
            <person name="Birren B."/>
        </authorList>
    </citation>
    <scope>NUCLEOTIDE SEQUENCE [LARGE SCALE GENOMIC DNA]</scope>
    <source>
        <strain evidence="6 7">P1569</strain>
    </source>
</reference>
<organism evidence="6 7">
    <name type="scientific">Phytophthora nicotianae P1569</name>
    <dbReference type="NCBI Taxonomy" id="1317065"/>
    <lineage>
        <taxon>Eukaryota</taxon>
        <taxon>Sar</taxon>
        <taxon>Stramenopiles</taxon>
        <taxon>Oomycota</taxon>
        <taxon>Peronosporomycetes</taxon>
        <taxon>Peronosporales</taxon>
        <taxon>Peronosporaceae</taxon>
        <taxon>Phytophthora</taxon>
    </lineage>
</organism>
<dbReference type="Pfam" id="PF16810">
    <property type="entry name" value="RXLR"/>
    <property type="match status" value="1"/>
</dbReference>
<proteinExistence type="inferred from homology"/>
<keyword evidence="3 5" id="KW-0964">Secreted</keyword>
<name>V9EJ20_PHYNI</name>
<evidence type="ECO:0000256" key="3">
    <source>
        <dbReference type="ARBA" id="ARBA00022525"/>
    </source>
</evidence>
<feature type="signal peptide" evidence="5">
    <location>
        <begin position="1"/>
        <end position="23"/>
    </location>
</feature>
<comment type="domain">
    <text evidence="5">The RxLR-dEER motif acts to carry the protein into the host cell cytoplasm through binding to cell surface phosphatidylinositol-3-phosphate.</text>
</comment>
<dbReference type="HOGENOM" id="CLU_156220_0_0_1"/>
<comment type="subcellular location">
    <subcellularLocation>
        <location evidence="1 5">Secreted</location>
    </subcellularLocation>
</comment>
<sequence>MRFYYVVLATAVAYLASTDLVVASTNVEQSKLVIGVETPLLTPSLAAAQNAVAEKRLLRADGDTGDNLSAEEEERESTFMEKTQFYYWYLMGRTPEVVYKNFFEGMDRSIVVKNPNYKVWQRYEEFYNNKKNKS</sequence>
<evidence type="ECO:0000256" key="1">
    <source>
        <dbReference type="ARBA" id="ARBA00004613"/>
    </source>
</evidence>
<dbReference type="eggNOG" id="ENOG502RFCP">
    <property type="taxonomic scope" value="Eukaryota"/>
</dbReference>
<keyword evidence="4 5" id="KW-0732">Signal</keyword>
<protein>
    <recommendedName>
        <fullName evidence="5">RxLR effector protein</fullName>
    </recommendedName>
</protein>
<gene>
    <name evidence="6" type="ORF">F443_15207</name>
</gene>
<evidence type="ECO:0000256" key="5">
    <source>
        <dbReference type="RuleBase" id="RU367124"/>
    </source>
</evidence>